<keyword evidence="2" id="KW-1133">Transmembrane helix</keyword>
<dbReference type="GO" id="GO:0044550">
    <property type="term" value="P:secondary metabolite biosynthetic process"/>
    <property type="evidence" value="ECO:0007669"/>
    <property type="project" value="TreeGrafter"/>
</dbReference>
<dbReference type="Proteomes" id="UP000030151">
    <property type="component" value="Unassembled WGS sequence"/>
</dbReference>
<keyword evidence="1 3" id="KW-0808">Transferase</keyword>
<evidence type="ECO:0000313" key="4">
    <source>
        <dbReference type="Proteomes" id="UP000030151"/>
    </source>
</evidence>
<evidence type="ECO:0000256" key="2">
    <source>
        <dbReference type="SAM" id="Phobius"/>
    </source>
</evidence>
<dbReference type="SUPFAM" id="SSF52777">
    <property type="entry name" value="CoA-dependent acyltransferases"/>
    <property type="match status" value="1"/>
</dbReference>
<dbReference type="HOGENOM" id="CLU_590646_0_0_1"/>
<keyword evidence="2" id="KW-0472">Membrane</keyword>
<dbReference type="InterPro" id="IPR050317">
    <property type="entry name" value="Plant_Fungal_Acyltransferase"/>
</dbReference>
<dbReference type="EMBL" id="JELW01000013">
    <property type="protein sequence ID" value="EXV00368.1"/>
    <property type="molecule type" value="Genomic_DNA"/>
</dbReference>
<evidence type="ECO:0000256" key="1">
    <source>
        <dbReference type="ARBA" id="ARBA00022679"/>
    </source>
</evidence>
<reference evidence="3 4" key="1">
    <citation type="submission" date="2014-02" db="EMBL/GenBank/DDBJ databases">
        <title>The genome sequence of the entomopathogenic fungus Metarhizium robertsii ARSEF 2575.</title>
        <authorList>
            <person name="Giuliano Garisto Donzelli B."/>
            <person name="Roe B.A."/>
            <person name="Macmil S.L."/>
            <person name="Krasnoff S.B."/>
            <person name="Gibson D.M."/>
        </authorList>
    </citation>
    <scope>NUCLEOTIDE SEQUENCE [LARGE SCALE GENOMIC DNA]</scope>
    <source>
        <strain evidence="3 4">ARSEF 2575</strain>
    </source>
</reference>
<dbReference type="PANTHER" id="PTHR31642:SF310">
    <property type="entry name" value="FATTY ALCOHOL:CAFFEOYL-COA ACYLTRANSFERASE"/>
    <property type="match status" value="1"/>
</dbReference>
<protein>
    <submittedName>
        <fullName evidence="3">Transferase family protein</fullName>
    </submittedName>
</protein>
<gene>
    <name evidence="3" type="ORF">X797_006428</name>
</gene>
<keyword evidence="2" id="KW-0812">Transmembrane</keyword>
<dbReference type="PANTHER" id="PTHR31642">
    <property type="entry name" value="TRICHOTHECENE 3-O-ACETYLTRANSFERASE"/>
    <property type="match status" value="1"/>
</dbReference>
<sequence>MGRGMGKACIPNTAPSFIMEQAWSNIESAHFDLSPLDIISSHLYISNVFFFENTQSARDWLPEESLKQSLYDALRDFPMLLGRLQHGWGNTMKVVVDKDALNPPSWEVSETAALSFGTLKAEGFHRRLWPEGIRIAEPQIARTAGDASKLVRVHVARLADNSGVAIVLRIAHAVVDAKGAVAFMRHWADCCRRRNHVVVSATASPSPPPQTSAALLCRRSVMYEKLSQDARPRPLPWYMWPLSMLLVTVVSLLGLILKRNLTAGRTRSHLFRVRRDKLDAVKNLATTGSKPSNCISYNDVLVAIFTIAYAQCTMQEKKSASSSSSKGGIFRRKPPQASAIVPCDFRHRLGVPEGYTGNCAVGLFVTAPSETLLRPMTETSVMEVARFSRSTTSAADGATIEKLIQRAMRSIRLLGDKVRILYSLMICQAFSNQSRLPFYEVDFGVGRPVFVSPIAYPRTVAVIVPPPPSLAMGRDAFFVYLTLEECQMSRVLGNRGFQSFAEVIY</sequence>
<proteinExistence type="predicted"/>
<dbReference type="AlphaFoldDB" id="A0A014PR59"/>
<feature type="transmembrane region" description="Helical" evidence="2">
    <location>
        <begin position="237"/>
        <end position="257"/>
    </location>
</feature>
<evidence type="ECO:0000313" key="3">
    <source>
        <dbReference type="EMBL" id="EXV00368.1"/>
    </source>
</evidence>
<dbReference type="Gene3D" id="3.30.559.10">
    <property type="entry name" value="Chloramphenicol acetyltransferase-like domain"/>
    <property type="match status" value="2"/>
</dbReference>
<dbReference type="InterPro" id="IPR023213">
    <property type="entry name" value="CAT-like_dom_sf"/>
</dbReference>
<dbReference type="GO" id="GO:0016747">
    <property type="term" value="F:acyltransferase activity, transferring groups other than amino-acyl groups"/>
    <property type="evidence" value="ECO:0007669"/>
    <property type="project" value="TreeGrafter"/>
</dbReference>
<dbReference type="Pfam" id="PF02458">
    <property type="entry name" value="Transferase"/>
    <property type="match status" value="2"/>
</dbReference>
<name>A0A014PR59_9HYPO</name>
<comment type="caution">
    <text evidence="3">The sequence shown here is derived from an EMBL/GenBank/DDBJ whole genome shotgun (WGS) entry which is preliminary data.</text>
</comment>
<organism evidence="3 4">
    <name type="scientific">Metarhizium robertsii</name>
    <dbReference type="NCBI Taxonomy" id="568076"/>
    <lineage>
        <taxon>Eukaryota</taxon>
        <taxon>Fungi</taxon>
        <taxon>Dikarya</taxon>
        <taxon>Ascomycota</taxon>
        <taxon>Pezizomycotina</taxon>
        <taxon>Sordariomycetes</taxon>
        <taxon>Hypocreomycetidae</taxon>
        <taxon>Hypocreales</taxon>
        <taxon>Clavicipitaceae</taxon>
        <taxon>Metarhizium</taxon>
    </lineage>
</organism>
<accession>A0A014PR59</accession>
<dbReference type="OrthoDB" id="1862401at2759"/>
<dbReference type="eggNOG" id="ENOG502SKT2">
    <property type="taxonomic scope" value="Eukaryota"/>
</dbReference>